<proteinExistence type="predicted"/>
<evidence type="ECO:0000256" key="1">
    <source>
        <dbReference type="ARBA" id="ARBA00022679"/>
    </source>
</evidence>
<keyword evidence="4" id="KW-0067">ATP-binding</keyword>
<dbReference type="Proteomes" id="UP001497453">
    <property type="component" value="Chromosome 1"/>
</dbReference>
<dbReference type="PROSITE" id="PS50011">
    <property type="entry name" value="PROTEIN_KINASE_DOM"/>
    <property type="match status" value="1"/>
</dbReference>
<feature type="domain" description="Protein kinase" evidence="5">
    <location>
        <begin position="50"/>
        <end position="319"/>
    </location>
</feature>
<keyword evidence="2" id="KW-0547">Nucleotide-binding</keyword>
<evidence type="ECO:0000256" key="4">
    <source>
        <dbReference type="ARBA" id="ARBA00022840"/>
    </source>
</evidence>
<dbReference type="PROSITE" id="PS00109">
    <property type="entry name" value="PROTEIN_KINASE_TYR"/>
    <property type="match status" value="1"/>
</dbReference>
<dbReference type="InterPro" id="IPR001245">
    <property type="entry name" value="Ser-Thr/Tyr_kinase_cat_dom"/>
</dbReference>
<dbReference type="Gene3D" id="1.10.510.10">
    <property type="entry name" value="Transferase(Phosphotransferase) domain 1"/>
    <property type="match status" value="1"/>
</dbReference>
<evidence type="ECO:0000313" key="7">
    <source>
        <dbReference type="Proteomes" id="UP001497453"/>
    </source>
</evidence>
<dbReference type="InterPro" id="IPR000719">
    <property type="entry name" value="Prot_kinase_dom"/>
</dbReference>
<accession>A0ABP1CEL9</accession>
<dbReference type="PANTHER" id="PTHR44329">
    <property type="entry name" value="SERINE/THREONINE-PROTEIN KINASE TNNI3K-RELATED"/>
    <property type="match status" value="1"/>
</dbReference>
<evidence type="ECO:0000256" key="3">
    <source>
        <dbReference type="ARBA" id="ARBA00022777"/>
    </source>
</evidence>
<evidence type="ECO:0000313" key="6">
    <source>
        <dbReference type="EMBL" id="CAL1693921.1"/>
    </source>
</evidence>
<protein>
    <recommendedName>
        <fullName evidence="5">Protein kinase domain-containing protein</fullName>
    </recommendedName>
</protein>
<dbReference type="SUPFAM" id="SSF56112">
    <property type="entry name" value="Protein kinase-like (PK-like)"/>
    <property type="match status" value="1"/>
</dbReference>
<sequence>MHQLLNDDQDWIRTMGPNTRAHRRELPRLMVQLSHFSDQLPRALFLLDVKKVGKTTDRGGGSADIYGATLNHQRVALKRLRCFMNTTPPERQKLSRDLSREALLWRHLRHPNVLQFLGVDNISFTGMPCMVLPWVERGNILQHIKGLRPHPSSMQLNIWLRDIAAGMTYLHTEAIIHGDLRCSNILVADNGLAQLTHFGLSVFADERSRSHHSLRGGAARWLAPEILDPSIFERQSSRPTYASDVYSFGCLCVEFTHASDRLTNLGTFRYSIWSSAVYGLHVQRCRMERQCQNTYGLGLMLAGVITAKIDHKWALFGRS</sequence>
<reference evidence="7" key="1">
    <citation type="submission" date="2024-04" db="EMBL/GenBank/DDBJ databases">
        <authorList>
            <person name="Shaw F."/>
            <person name="Minotto A."/>
        </authorList>
    </citation>
    <scope>NUCLEOTIDE SEQUENCE [LARGE SCALE GENOMIC DNA]</scope>
</reference>
<evidence type="ECO:0000259" key="5">
    <source>
        <dbReference type="PROSITE" id="PS50011"/>
    </source>
</evidence>
<dbReference type="InterPro" id="IPR011009">
    <property type="entry name" value="Kinase-like_dom_sf"/>
</dbReference>
<gene>
    <name evidence="6" type="ORF">GFSPODELE1_LOCUS63</name>
</gene>
<dbReference type="InterPro" id="IPR008266">
    <property type="entry name" value="Tyr_kinase_AS"/>
</dbReference>
<dbReference type="Pfam" id="PF07714">
    <property type="entry name" value="PK_Tyr_Ser-Thr"/>
    <property type="match status" value="1"/>
</dbReference>
<keyword evidence="3" id="KW-0418">Kinase</keyword>
<dbReference type="InterPro" id="IPR051681">
    <property type="entry name" value="Ser/Thr_Kinases-Pseudokinases"/>
</dbReference>
<name>A0ABP1CEL9_9APHY</name>
<keyword evidence="1" id="KW-0808">Transferase</keyword>
<dbReference type="EMBL" id="OZ037944">
    <property type="protein sequence ID" value="CAL1693921.1"/>
    <property type="molecule type" value="Genomic_DNA"/>
</dbReference>
<dbReference type="PANTHER" id="PTHR44329:SF288">
    <property type="entry name" value="MITOGEN-ACTIVATED PROTEIN KINASE KINASE KINASE 20"/>
    <property type="match status" value="1"/>
</dbReference>
<keyword evidence="7" id="KW-1185">Reference proteome</keyword>
<organism evidence="6 7">
    <name type="scientific">Somion occarium</name>
    <dbReference type="NCBI Taxonomy" id="3059160"/>
    <lineage>
        <taxon>Eukaryota</taxon>
        <taxon>Fungi</taxon>
        <taxon>Dikarya</taxon>
        <taxon>Basidiomycota</taxon>
        <taxon>Agaricomycotina</taxon>
        <taxon>Agaricomycetes</taxon>
        <taxon>Polyporales</taxon>
        <taxon>Cerrenaceae</taxon>
        <taxon>Somion</taxon>
    </lineage>
</organism>
<evidence type="ECO:0000256" key="2">
    <source>
        <dbReference type="ARBA" id="ARBA00022741"/>
    </source>
</evidence>